<proteinExistence type="predicted"/>
<keyword evidence="2" id="KW-0784">Thiamine biosynthesis</keyword>
<comment type="pathway">
    <text evidence="1">Cofactor biosynthesis; thiamine diphosphate biosynthesis.</text>
</comment>
<dbReference type="RefSeq" id="WP_110527301.1">
    <property type="nucleotide sequence ID" value="NZ_NOXG01000002.1"/>
</dbReference>
<dbReference type="NCBIfam" id="NF000734">
    <property type="entry name" value="PRK00043.1-5"/>
    <property type="match status" value="1"/>
</dbReference>
<dbReference type="SUPFAM" id="SSF51391">
    <property type="entry name" value="Thiamin phosphate synthase"/>
    <property type="match status" value="1"/>
</dbReference>
<dbReference type="EMBL" id="NOXG01000002">
    <property type="protein sequence ID" value="PYD76681.1"/>
    <property type="molecule type" value="Genomic_DNA"/>
</dbReference>
<dbReference type="Proteomes" id="UP000247609">
    <property type="component" value="Unassembled WGS sequence"/>
</dbReference>
<dbReference type="PANTHER" id="PTHR20857">
    <property type="entry name" value="THIAMINE-PHOSPHATE PYROPHOSPHORYLASE"/>
    <property type="match status" value="1"/>
</dbReference>
<dbReference type="Pfam" id="PF02581">
    <property type="entry name" value="TMP-TENI"/>
    <property type="match status" value="1"/>
</dbReference>
<evidence type="ECO:0000313" key="4">
    <source>
        <dbReference type="EMBL" id="PYD76681.1"/>
    </source>
</evidence>
<gene>
    <name evidence="4" type="ORF">CFR71_04050</name>
</gene>
<comment type="caution">
    <text evidence="4">The sequence shown here is derived from an EMBL/GenBank/DDBJ whole genome shotgun (WGS) entry which is preliminary data.</text>
</comment>
<dbReference type="CDD" id="cd00564">
    <property type="entry name" value="TMP_TenI"/>
    <property type="match status" value="1"/>
</dbReference>
<dbReference type="PANTHER" id="PTHR20857:SF15">
    <property type="entry name" value="THIAMINE-PHOSPHATE SYNTHASE"/>
    <property type="match status" value="1"/>
</dbReference>
<organism evidence="4 5">
    <name type="scientific">Novacetimonas pomaceti</name>
    <dbReference type="NCBI Taxonomy" id="2021998"/>
    <lineage>
        <taxon>Bacteria</taxon>
        <taxon>Pseudomonadati</taxon>
        <taxon>Pseudomonadota</taxon>
        <taxon>Alphaproteobacteria</taxon>
        <taxon>Acetobacterales</taxon>
        <taxon>Acetobacteraceae</taxon>
        <taxon>Novacetimonas</taxon>
    </lineage>
</organism>
<dbReference type="GO" id="GO:0004789">
    <property type="term" value="F:thiamine-phosphate diphosphorylase activity"/>
    <property type="evidence" value="ECO:0007669"/>
    <property type="project" value="TreeGrafter"/>
</dbReference>
<feature type="domain" description="Thiamine phosphate synthase/TenI" evidence="3">
    <location>
        <begin position="14"/>
        <end position="181"/>
    </location>
</feature>
<protein>
    <submittedName>
        <fullName evidence="4">Thiamine phosphate synthase</fullName>
    </submittedName>
</protein>
<dbReference type="GO" id="GO:0005737">
    <property type="term" value="C:cytoplasm"/>
    <property type="evidence" value="ECO:0007669"/>
    <property type="project" value="TreeGrafter"/>
</dbReference>
<evidence type="ECO:0000256" key="2">
    <source>
        <dbReference type="ARBA" id="ARBA00022977"/>
    </source>
</evidence>
<dbReference type="InterPro" id="IPR022998">
    <property type="entry name" value="ThiamineP_synth_TenI"/>
</dbReference>
<evidence type="ECO:0000313" key="5">
    <source>
        <dbReference type="Proteomes" id="UP000247609"/>
    </source>
</evidence>
<sequence>MTGLPSRIYPVVDRADWVATLGQAGAKLIQLRLKDMPVEALLGEIRKGRELARAHGVCLVLNDYWRIAIDEGIDFIHLGQEDLDEADLPAIRRAGLRLGVSTHSHEELHRGLEVRPDYVALGPVWPTKLKKMPWGAQGVERLTEWKRLIGDLPLVAIGGITLARAPSCLAAGADCVSAVSDFIRMPDPQAQVRAWLQATRTREDMGKASA</sequence>
<name>A0A318QGT0_9PROT</name>
<dbReference type="InterPro" id="IPR036206">
    <property type="entry name" value="ThiamineP_synth_sf"/>
</dbReference>
<evidence type="ECO:0000259" key="3">
    <source>
        <dbReference type="Pfam" id="PF02581"/>
    </source>
</evidence>
<dbReference type="AlphaFoldDB" id="A0A318QGT0"/>
<dbReference type="InterPro" id="IPR013785">
    <property type="entry name" value="Aldolase_TIM"/>
</dbReference>
<accession>A0A318QGT0</accession>
<evidence type="ECO:0000256" key="1">
    <source>
        <dbReference type="ARBA" id="ARBA00004948"/>
    </source>
</evidence>
<reference evidence="4 5" key="1">
    <citation type="submission" date="2017-07" db="EMBL/GenBank/DDBJ databases">
        <title>A draft genome sequence of Komagataeibacter sp. T5K1.</title>
        <authorList>
            <person name="Skraban J."/>
            <person name="Cleenwerck I."/>
            <person name="Vandamme P."/>
            <person name="Trcek J."/>
        </authorList>
    </citation>
    <scope>NUCLEOTIDE SEQUENCE [LARGE SCALE GENOMIC DNA]</scope>
    <source>
        <strain evidence="4 5">T5K1</strain>
    </source>
</reference>
<dbReference type="GO" id="GO:0009228">
    <property type="term" value="P:thiamine biosynthetic process"/>
    <property type="evidence" value="ECO:0007669"/>
    <property type="project" value="UniProtKB-KW"/>
</dbReference>
<dbReference type="Gene3D" id="3.20.20.70">
    <property type="entry name" value="Aldolase class I"/>
    <property type="match status" value="1"/>
</dbReference>